<evidence type="ECO:0000256" key="1">
    <source>
        <dbReference type="SAM" id="Phobius"/>
    </source>
</evidence>
<keyword evidence="1" id="KW-0812">Transmembrane</keyword>
<protein>
    <recommendedName>
        <fullName evidence="4">MARVEL domain-containing protein</fullName>
    </recommendedName>
</protein>
<keyword evidence="1" id="KW-1133">Transmembrane helix</keyword>
<feature type="transmembrane region" description="Helical" evidence="1">
    <location>
        <begin position="164"/>
        <end position="190"/>
    </location>
</feature>
<organism evidence="2 3">
    <name type="scientific">Toxocara canis</name>
    <name type="common">Canine roundworm</name>
    <dbReference type="NCBI Taxonomy" id="6265"/>
    <lineage>
        <taxon>Eukaryota</taxon>
        <taxon>Metazoa</taxon>
        <taxon>Ecdysozoa</taxon>
        <taxon>Nematoda</taxon>
        <taxon>Chromadorea</taxon>
        <taxon>Rhabditida</taxon>
        <taxon>Spirurina</taxon>
        <taxon>Ascaridomorpha</taxon>
        <taxon>Ascaridoidea</taxon>
        <taxon>Toxocaridae</taxon>
        <taxon>Toxocara</taxon>
    </lineage>
</organism>
<accession>A0A0B2USX9</accession>
<evidence type="ECO:0008006" key="4">
    <source>
        <dbReference type="Google" id="ProtNLM"/>
    </source>
</evidence>
<evidence type="ECO:0000313" key="2">
    <source>
        <dbReference type="EMBL" id="KHN72217.1"/>
    </source>
</evidence>
<dbReference type="OrthoDB" id="5820509at2759"/>
<feature type="transmembrane region" description="Helical" evidence="1">
    <location>
        <begin position="88"/>
        <end position="111"/>
    </location>
</feature>
<feature type="transmembrane region" description="Helical" evidence="1">
    <location>
        <begin position="132"/>
        <end position="152"/>
    </location>
</feature>
<name>A0A0B2USX9_TOXCA</name>
<sequence>MYAIMSRRSAADDRPASMTNCALSEVVFSGAGMIGWMLVVGIGGTISQRTIIETGEFFGWMALLTIVVLVLLDPNYTTAYISVNYEIVLIYIISALTLLYCVVSIVMYAIMSRRSAADDRPASMTNCALSEVVFSGAGMIGWMLVVGIGGTISQRTIIETGEFFGWMAACAGIIVALFIGILALFCLNILNEKILSADRVNKYPSSQYRYGSRI</sequence>
<dbReference type="AlphaFoldDB" id="A0A0B2USX9"/>
<reference evidence="2 3" key="1">
    <citation type="submission" date="2014-11" db="EMBL/GenBank/DDBJ databases">
        <title>Genetic blueprint of the zoonotic pathogen Toxocara canis.</title>
        <authorList>
            <person name="Zhu X.-Q."/>
            <person name="Korhonen P.K."/>
            <person name="Cai H."/>
            <person name="Young N.D."/>
            <person name="Nejsum P."/>
            <person name="von Samson-Himmelstjerna G."/>
            <person name="Boag P.R."/>
            <person name="Tan P."/>
            <person name="Li Q."/>
            <person name="Min J."/>
            <person name="Yang Y."/>
            <person name="Wang X."/>
            <person name="Fang X."/>
            <person name="Hall R.S."/>
            <person name="Hofmann A."/>
            <person name="Sternberg P.W."/>
            <person name="Jex A.R."/>
            <person name="Gasser R.B."/>
        </authorList>
    </citation>
    <scope>NUCLEOTIDE SEQUENCE [LARGE SCALE GENOMIC DNA]</scope>
    <source>
        <strain evidence="2">PN_DK_2014</strain>
    </source>
</reference>
<evidence type="ECO:0000313" key="3">
    <source>
        <dbReference type="Proteomes" id="UP000031036"/>
    </source>
</evidence>
<gene>
    <name evidence="2" type="ORF">Tcan_03941</name>
</gene>
<dbReference type="EMBL" id="JPKZ01003284">
    <property type="protein sequence ID" value="KHN72217.1"/>
    <property type="molecule type" value="Genomic_DNA"/>
</dbReference>
<dbReference type="Proteomes" id="UP000031036">
    <property type="component" value="Unassembled WGS sequence"/>
</dbReference>
<keyword evidence="1" id="KW-0472">Membrane</keyword>
<proteinExistence type="predicted"/>
<comment type="caution">
    <text evidence="2">The sequence shown here is derived from an EMBL/GenBank/DDBJ whole genome shotgun (WGS) entry which is preliminary data.</text>
</comment>
<feature type="transmembrane region" description="Helical" evidence="1">
    <location>
        <begin position="26"/>
        <end position="45"/>
    </location>
</feature>
<keyword evidence="3" id="KW-1185">Reference proteome</keyword>
<feature type="transmembrane region" description="Helical" evidence="1">
    <location>
        <begin position="57"/>
        <end position="76"/>
    </location>
</feature>